<dbReference type="Pfam" id="PF14324">
    <property type="entry name" value="PINIT"/>
    <property type="match status" value="1"/>
</dbReference>
<name>A0AA38VVX4_9PEZI</name>
<dbReference type="PROSITE" id="PS51466">
    <property type="entry name" value="PINIT"/>
    <property type="match status" value="1"/>
</dbReference>
<feature type="compositionally biased region" description="Polar residues" evidence="9">
    <location>
        <begin position="449"/>
        <end position="458"/>
    </location>
</feature>
<keyword evidence="7" id="KW-0862">Zinc</keyword>
<dbReference type="GO" id="GO:0000785">
    <property type="term" value="C:chromatin"/>
    <property type="evidence" value="ECO:0007669"/>
    <property type="project" value="TreeGrafter"/>
</dbReference>
<feature type="domain" description="PINIT" evidence="12">
    <location>
        <begin position="129"/>
        <end position="277"/>
    </location>
</feature>
<evidence type="ECO:0000256" key="4">
    <source>
        <dbReference type="ARBA" id="ARBA00022723"/>
    </source>
</evidence>
<evidence type="ECO:0000256" key="5">
    <source>
        <dbReference type="ARBA" id="ARBA00022771"/>
    </source>
</evidence>
<evidence type="ECO:0000256" key="3">
    <source>
        <dbReference type="ARBA" id="ARBA00022679"/>
    </source>
</evidence>
<comment type="similarity">
    <text evidence="2">Belongs to the PIAS family.</text>
</comment>
<dbReference type="Proteomes" id="UP001174691">
    <property type="component" value="Unassembled WGS sequence"/>
</dbReference>
<dbReference type="Pfam" id="PF02891">
    <property type="entry name" value="zf-MIZ"/>
    <property type="match status" value="1"/>
</dbReference>
<dbReference type="InterPro" id="IPR023321">
    <property type="entry name" value="PINIT"/>
</dbReference>
<protein>
    <submittedName>
        <fullName evidence="13">E3 SUMO-protein ligase pli1</fullName>
    </submittedName>
</protein>
<feature type="domain" description="SAP" evidence="10">
    <location>
        <begin position="20"/>
        <end position="54"/>
    </location>
</feature>
<evidence type="ECO:0000256" key="1">
    <source>
        <dbReference type="ARBA" id="ARBA00004718"/>
    </source>
</evidence>
<dbReference type="PANTHER" id="PTHR10782">
    <property type="entry name" value="ZINC FINGER MIZ DOMAIN-CONTAINING PROTEIN"/>
    <property type="match status" value="1"/>
</dbReference>
<dbReference type="GO" id="GO:0016925">
    <property type="term" value="P:protein sumoylation"/>
    <property type="evidence" value="ECO:0007669"/>
    <property type="project" value="TreeGrafter"/>
</dbReference>
<sequence>MASTGPSGQEAAALSRVAQTPGISKAQLQTICVVNGLAKTGNKADLQRRIVNLIRDCEVRRDLQRFNEIKQSIYNNAPVHAAAYQALPPNLNVNNHPPQYSPVTQAAGGTFSAMPRNNGYAPNGFGAANGQRPGNMQQTFDYKSSPFYEIVARIGDVRVCDVMQQHRQTVNIYIRAQDHQALQQCVSDPSMKVKVFCAAGNTGVQEICFPYQSELKVNGGEVKANLRGLKNKPGSTRPADITSHLRLKPATYSNTVEFTYALTSKKFYLGIYVCRDIPIEALVEKIQKSKRIAKASVIQELTKKASDPDVVATSQNISLKDPLSYMRLVVPVRGLRCSHIQCFDATAYLQLQEQGPQWICPICNNPAPFEHLAVDEYVKDILTNTPQSVEQVTIEPDGQWLLPAPPKEEQTRPHPEASFIEDDDLVVGRSSNLQSNTATPSRSGYAFSTPIQGSSREGSSIAAPRSTTSSKRPAAEVIDLTLSDDDDAEPRPVKRQNTNTNTNAQFNGYNNGWQGSG</sequence>
<feature type="region of interest" description="Disordered" evidence="9">
    <location>
        <begin position="396"/>
        <end position="517"/>
    </location>
</feature>
<feature type="compositionally biased region" description="Polar residues" evidence="9">
    <location>
        <begin position="504"/>
        <end position="517"/>
    </location>
</feature>
<dbReference type="AlphaFoldDB" id="A0AA38VVX4"/>
<evidence type="ECO:0000256" key="8">
    <source>
        <dbReference type="PROSITE-ProRule" id="PRU00452"/>
    </source>
</evidence>
<evidence type="ECO:0000256" key="9">
    <source>
        <dbReference type="SAM" id="MobiDB-lite"/>
    </source>
</evidence>
<dbReference type="GO" id="GO:0008270">
    <property type="term" value="F:zinc ion binding"/>
    <property type="evidence" value="ECO:0007669"/>
    <property type="project" value="UniProtKB-KW"/>
</dbReference>
<dbReference type="EMBL" id="JANBVN010000055">
    <property type="protein sequence ID" value="KAJ9155769.1"/>
    <property type="molecule type" value="Genomic_DNA"/>
</dbReference>
<evidence type="ECO:0000313" key="13">
    <source>
        <dbReference type="EMBL" id="KAJ9155769.1"/>
    </source>
</evidence>
<dbReference type="InterPro" id="IPR004181">
    <property type="entry name" value="Znf_MIZ"/>
</dbReference>
<dbReference type="PROSITE" id="PS51044">
    <property type="entry name" value="ZF_SP_RING"/>
    <property type="match status" value="1"/>
</dbReference>
<dbReference type="GO" id="GO:0016874">
    <property type="term" value="F:ligase activity"/>
    <property type="evidence" value="ECO:0007669"/>
    <property type="project" value="UniProtKB-KW"/>
</dbReference>
<evidence type="ECO:0000256" key="7">
    <source>
        <dbReference type="ARBA" id="ARBA00022833"/>
    </source>
</evidence>
<keyword evidence="14" id="KW-1185">Reference proteome</keyword>
<dbReference type="CDD" id="cd16792">
    <property type="entry name" value="SP-RING_Siz-like"/>
    <property type="match status" value="1"/>
</dbReference>
<evidence type="ECO:0000259" key="11">
    <source>
        <dbReference type="PROSITE" id="PS51044"/>
    </source>
</evidence>
<dbReference type="Pfam" id="PF02037">
    <property type="entry name" value="SAP"/>
    <property type="match status" value="1"/>
</dbReference>
<evidence type="ECO:0000256" key="2">
    <source>
        <dbReference type="ARBA" id="ARBA00005383"/>
    </source>
</evidence>
<organism evidence="13 14">
    <name type="scientific">Coniochaeta hoffmannii</name>
    <dbReference type="NCBI Taxonomy" id="91930"/>
    <lineage>
        <taxon>Eukaryota</taxon>
        <taxon>Fungi</taxon>
        <taxon>Dikarya</taxon>
        <taxon>Ascomycota</taxon>
        <taxon>Pezizomycotina</taxon>
        <taxon>Sordariomycetes</taxon>
        <taxon>Sordariomycetidae</taxon>
        <taxon>Coniochaetales</taxon>
        <taxon>Coniochaetaceae</taxon>
        <taxon>Coniochaeta</taxon>
    </lineage>
</organism>
<dbReference type="PROSITE" id="PS50800">
    <property type="entry name" value="SAP"/>
    <property type="match status" value="1"/>
</dbReference>
<dbReference type="InterPro" id="IPR038654">
    <property type="entry name" value="PINIT_sf"/>
</dbReference>
<accession>A0AA38VVX4</accession>
<evidence type="ECO:0000256" key="6">
    <source>
        <dbReference type="ARBA" id="ARBA00022786"/>
    </source>
</evidence>
<dbReference type="Gene3D" id="3.30.40.10">
    <property type="entry name" value="Zinc/RING finger domain, C3HC4 (zinc finger)"/>
    <property type="match status" value="1"/>
</dbReference>
<dbReference type="InterPro" id="IPR003034">
    <property type="entry name" value="SAP_dom"/>
</dbReference>
<comment type="pathway">
    <text evidence="1">Protein modification; protein sumoylation.</text>
</comment>
<dbReference type="Gene3D" id="2.60.120.780">
    <property type="entry name" value="PINIT domain"/>
    <property type="match status" value="1"/>
</dbReference>
<evidence type="ECO:0000259" key="12">
    <source>
        <dbReference type="PROSITE" id="PS51466"/>
    </source>
</evidence>
<reference evidence="13" key="1">
    <citation type="submission" date="2022-07" db="EMBL/GenBank/DDBJ databases">
        <title>Fungi with potential for degradation of polypropylene.</title>
        <authorList>
            <person name="Gostincar C."/>
        </authorList>
    </citation>
    <scope>NUCLEOTIDE SEQUENCE</scope>
    <source>
        <strain evidence="13">EXF-13287</strain>
    </source>
</reference>
<evidence type="ECO:0000259" key="10">
    <source>
        <dbReference type="PROSITE" id="PS50800"/>
    </source>
</evidence>
<feature type="compositionally biased region" description="Basic and acidic residues" evidence="9">
    <location>
        <begin position="406"/>
        <end position="415"/>
    </location>
</feature>
<proteinExistence type="inferred from homology"/>
<keyword evidence="3" id="KW-0808">Transferase</keyword>
<keyword evidence="6" id="KW-0833">Ubl conjugation pathway</keyword>
<dbReference type="GO" id="GO:0061665">
    <property type="term" value="F:SUMO ligase activity"/>
    <property type="evidence" value="ECO:0007669"/>
    <property type="project" value="TreeGrafter"/>
</dbReference>
<keyword evidence="4" id="KW-0479">Metal-binding</keyword>
<gene>
    <name evidence="13" type="ORF">NKR19_g4418</name>
</gene>
<keyword evidence="5 8" id="KW-0863">Zinc-finger</keyword>
<dbReference type="InterPro" id="IPR013083">
    <property type="entry name" value="Znf_RING/FYVE/PHD"/>
</dbReference>
<dbReference type="InterPro" id="IPR031141">
    <property type="entry name" value="SIZ1/2_SP-RING"/>
</dbReference>
<comment type="caution">
    <text evidence="13">The sequence shown here is derived from an EMBL/GenBank/DDBJ whole genome shotgun (WGS) entry which is preliminary data.</text>
</comment>
<dbReference type="PANTHER" id="PTHR10782:SF4">
    <property type="entry name" value="TONALLI, ISOFORM E"/>
    <property type="match status" value="1"/>
</dbReference>
<feature type="compositionally biased region" description="Polar residues" evidence="9">
    <location>
        <begin position="429"/>
        <end position="442"/>
    </location>
</feature>
<keyword evidence="13" id="KW-0436">Ligase</keyword>
<evidence type="ECO:0000313" key="14">
    <source>
        <dbReference type="Proteomes" id="UP001174691"/>
    </source>
</evidence>
<feature type="domain" description="SP-RING-type" evidence="11">
    <location>
        <begin position="306"/>
        <end position="391"/>
    </location>
</feature>